<reference evidence="3" key="1">
    <citation type="submission" date="2021-01" db="EMBL/GenBank/DDBJ databases">
        <authorList>
            <person name="Corre E."/>
            <person name="Pelletier E."/>
            <person name="Niang G."/>
            <person name="Scheremetjew M."/>
            <person name="Finn R."/>
            <person name="Kale V."/>
            <person name="Holt S."/>
            <person name="Cochrane G."/>
            <person name="Meng A."/>
            <person name="Brown T."/>
            <person name="Cohen L."/>
        </authorList>
    </citation>
    <scope>NUCLEOTIDE SEQUENCE</scope>
</reference>
<name>A0A7S0ZWS2_NOCSC</name>
<evidence type="ECO:0000256" key="2">
    <source>
        <dbReference type="SAM" id="SignalP"/>
    </source>
</evidence>
<feature type="compositionally biased region" description="Low complexity" evidence="1">
    <location>
        <begin position="302"/>
        <end position="325"/>
    </location>
</feature>
<organism evidence="3">
    <name type="scientific">Noctiluca scintillans</name>
    <name type="common">Sea sparkle</name>
    <name type="synonym">Red tide dinoflagellate</name>
    <dbReference type="NCBI Taxonomy" id="2966"/>
    <lineage>
        <taxon>Eukaryota</taxon>
        <taxon>Sar</taxon>
        <taxon>Alveolata</taxon>
        <taxon>Dinophyceae</taxon>
        <taxon>Noctilucales</taxon>
        <taxon>Noctilucaceae</taxon>
        <taxon>Noctiluca</taxon>
    </lineage>
</organism>
<feature type="signal peptide" evidence="2">
    <location>
        <begin position="1"/>
        <end position="19"/>
    </location>
</feature>
<proteinExistence type="predicted"/>
<dbReference type="AlphaFoldDB" id="A0A7S0ZWS2"/>
<feature type="region of interest" description="Disordered" evidence="1">
    <location>
        <begin position="277"/>
        <end position="339"/>
    </location>
</feature>
<sequence>MSVVRAAISVWLFWAGVHCASLRRQPKPPSFFTDDPQKMILLPNYRGGLLHRRCHPTCTWDCGHRCNTLCAPTCRPPQCVTTCQHIFMTSCEHMCGDPHCTVVCPPQCEHGRCPDCRTVCATPVCALHCGGAHCQTRCAEPQCDYTCHADPSCQPECKLRCDHGSEDTTSCLNDVSTEPCMNRTADQLLAARGLSLIHSEKDVNHAETPDAVVSETEPVEADYTNVASSSMALVESRSTRSASSDNPSTLVVDELPTDADANLLGYDVAWKGAGEGLNWPSSAPGPAPAPAPGPVPGPAPGSAPMSAPGASPGSAPGAAPGAAPGLPAPAPAPAAANVT</sequence>
<keyword evidence="2" id="KW-0732">Signal</keyword>
<feature type="chain" id="PRO_5030537871" evidence="2">
    <location>
        <begin position="20"/>
        <end position="339"/>
    </location>
</feature>
<accession>A0A7S0ZWS2</accession>
<gene>
    <name evidence="3" type="ORF">NSCI0253_LOCUS9391</name>
</gene>
<feature type="compositionally biased region" description="Pro residues" evidence="1">
    <location>
        <begin position="283"/>
        <end position="301"/>
    </location>
</feature>
<evidence type="ECO:0000256" key="1">
    <source>
        <dbReference type="SAM" id="MobiDB-lite"/>
    </source>
</evidence>
<protein>
    <submittedName>
        <fullName evidence="3">Uncharacterized protein</fullName>
    </submittedName>
</protein>
<evidence type="ECO:0000313" key="3">
    <source>
        <dbReference type="EMBL" id="CAD8835043.1"/>
    </source>
</evidence>
<dbReference type="EMBL" id="HBFQ01013505">
    <property type="protein sequence ID" value="CAD8835043.1"/>
    <property type="molecule type" value="Transcribed_RNA"/>
</dbReference>